<name>A0ABD0PI64_CIRMR</name>
<feature type="non-terminal residue" evidence="2">
    <location>
        <position position="1"/>
    </location>
</feature>
<dbReference type="SUPFAM" id="SSF48726">
    <property type="entry name" value="Immunoglobulin"/>
    <property type="match status" value="1"/>
</dbReference>
<dbReference type="Proteomes" id="UP001529510">
    <property type="component" value="Unassembled WGS sequence"/>
</dbReference>
<evidence type="ECO:0000313" key="3">
    <source>
        <dbReference type="Proteomes" id="UP001529510"/>
    </source>
</evidence>
<gene>
    <name evidence="2" type="ORF">M9458_029712</name>
</gene>
<dbReference type="PROSITE" id="PS50835">
    <property type="entry name" value="IG_LIKE"/>
    <property type="match status" value="1"/>
</dbReference>
<accession>A0ABD0PI64</accession>
<feature type="domain" description="Ig-like" evidence="1">
    <location>
        <begin position="1"/>
        <end position="65"/>
    </location>
</feature>
<protein>
    <recommendedName>
        <fullName evidence="1">Ig-like domain-containing protein</fullName>
    </recommendedName>
</protein>
<evidence type="ECO:0000259" key="1">
    <source>
        <dbReference type="PROSITE" id="PS50835"/>
    </source>
</evidence>
<feature type="non-terminal residue" evidence="2">
    <location>
        <position position="65"/>
    </location>
</feature>
<keyword evidence="3" id="KW-1185">Reference proteome</keyword>
<dbReference type="AlphaFoldDB" id="A0ABD0PI64"/>
<comment type="caution">
    <text evidence="2">The sequence shown here is derived from an EMBL/GenBank/DDBJ whole genome shotgun (WGS) entry which is preliminary data.</text>
</comment>
<dbReference type="EMBL" id="JAMKFB020000015">
    <property type="protein sequence ID" value="KAL0173744.1"/>
    <property type="molecule type" value="Genomic_DNA"/>
</dbReference>
<dbReference type="InterPro" id="IPR013783">
    <property type="entry name" value="Ig-like_fold"/>
</dbReference>
<dbReference type="Gene3D" id="2.60.40.10">
    <property type="entry name" value="Immunoglobulins"/>
    <property type="match status" value="1"/>
</dbReference>
<proteinExistence type="predicted"/>
<organism evidence="2 3">
    <name type="scientific">Cirrhinus mrigala</name>
    <name type="common">Mrigala</name>
    <dbReference type="NCBI Taxonomy" id="683832"/>
    <lineage>
        <taxon>Eukaryota</taxon>
        <taxon>Metazoa</taxon>
        <taxon>Chordata</taxon>
        <taxon>Craniata</taxon>
        <taxon>Vertebrata</taxon>
        <taxon>Euteleostomi</taxon>
        <taxon>Actinopterygii</taxon>
        <taxon>Neopterygii</taxon>
        <taxon>Teleostei</taxon>
        <taxon>Ostariophysi</taxon>
        <taxon>Cypriniformes</taxon>
        <taxon>Cyprinidae</taxon>
        <taxon>Labeoninae</taxon>
        <taxon>Labeonini</taxon>
        <taxon>Cirrhinus</taxon>
    </lineage>
</organism>
<sequence length="65" mass="7359">PAMITSYPNTTRAEQGHMTEMSCTAHGEKPIKVRWEKESHIINPDMSRYVVTVKEVGDEVISTLQ</sequence>
<evidence type="ECO:0000313" key="2">
    <source>
        <dbReference type="EMBL" id="KAL0173744.1"/>
    </source>
</evidence>
<reference evidence="2 3" key="1">
    <citation type="submission" date="2024-05" db="EMBL/GenBank/DDBJ databases">
        <title>Genome sequencing and assembly of Indian major carp, Cirrhinus mrigala (Hamilton, 1822).</title>
        <authorList>
            <person name="Mohindra V."/>
            <person name="Chowdhury L.M."/>
            <person name="Lal K."/>
            <person name="Jena J.K."/>
        </authorList>
    </citation>
    <scope>NUCLEOTIDE SEQUENCE [LARGE SCALE GENOMIC DNA]</scope>
    <source>
        <strain evidence="2">CM1030</strain>
        <tissue evidence="2">Blood</tissue>
    </source>
</reference>
<dbReference type="Pfam" id="PF13895">
    <property type="entry name" value="Ig_2"/>
    <property type="match status" value="1"/>
</dbReference>
<dbReference type="InterPro" id="IPR036179">
    <property type="entry name" value="Ig-like_dom_sf"/>
</dbReference>
<dbReference type="InterPro" id="IPR007110">
    <property type="entry name" value="Ig-like_dom"/>
</dbReference>